<dbReference type="OrthoDB" id="10039147at2759"/>
<reference evidence="1 2" key="2">
    <citation type="submission" date="2018-11" db="EMBL/GenBank/DDBJ databases">
        <authorList>
            <consortium name="Pathogen Informatics"/>
        </authorList>
    </citation>
    <scope>NUCLEOTIDE SEQUENCE [LARGE SCALE GENOMIC DNA]</scope>
</reference>
<dbReference type="WBParaSite" id="SBAD_0000028201-mRNA-1">
    <property type="protein sequence ID" value="SBAD_0000028201-mRNA-1"/>
    <property type="gene ID" value="SBAD_0000028201"/>
</dbReference>
<reference evidence="3" key="1">
    <citation type="submission" date="2016-06" db="UniProtKB">
        <authorList>
            <consortium name="WormBaseParasite"/>
        </authorList>
    </citation>
    <scope>IDENTIFICATION</scope>
</reference>
<gene>
    <name evidence="1" type="ORF">SBAD_LOCUS265</name>
</gene>
<accession>A0A183I9H1</accession>
<evidence type="ECO:0000313" key="2">
    <source>
        <dbReference type="Proteomes" id="UP000270296"/>
    </source>
</evidence>
<dbReference type="GO" id="GO:0005509">
    <property type="term" value="F:calcium ion binding"/>
    <property type="evidence" value="ECO:0007669"/>
    <property type="project" value="InterPro"/>
</dbReference>
<dbReference type="Proteomes" id="UP000270296">
    <property type="component" value="Unassembled WGS sequence"/>
</dbReference>
<evidence type="ECO:0000313" key="3">
    <source>
        <dbReference type="WBParaSite" id="SBAD_0000028201-mRNA-1"/>
    </source>
</evidence>
<dbReference type="GO" id="GO:0005783">
    <property type="term" value="C:endoplasmic reticulum"/>
    <property type="evidence" value="ECO:0007669"/>
    <property type="project" value="InterPro"/>
</dbReference>
<keyword evidence="2" id="KW-1185">Reference proteome</keyword>
<dbReference type="EMBL" id="UZAM01000525">
    <property type="protein sequence ID" value="VDO81581.1"/>
    <property type="molecule type" value="Genomic_DNA"/>
</dbReference>
<dbReference type="InterPro" id="IPR012879">
    <property type="entry name" value="CCDC47"/>
</dbReference>
<name>A0A183I9H1_9BILA</name>
<dbReference type="AlphaFoldDB" id="A0A183I9H1"/>
<protein>
    <submittedName>
        <fullName evidence="3">Integral membrane protein</fullName>
    </submittedName>
</protein>
<organism evidence="3">
    <name type="scientific">Soboliphyme baturini</name>
    <dbReference type="NCBI Taxonomy" id="241478"/>
    <lineage>
        <taxon>Eukaryota</taxon>
        <taxon>Metazoa</taxon>
        <taxon>Ecdysozoa</taxon>
        <taxon>Nematoda</taxon>
        <taxon>Enoplea</taxon>
        <taxon>Dorylaimia</taxon>
        <taxon>Dioctophymatida</taxon>
        <taxon>Dioctophymatoidea</taxon>
        <taxon>Soboliphymatidae</taxon>
        <taxon>Soboliphyme</taxon>
    </lineage>
</organism>
<evidence type="ECO:0000313" key="1">
    <source>
        <dbReference type="EMBL" id="VDO81581.1"/>
    </source>
</evidence>
<proteinExistence type="predicted"/>
<sequence length="54" mass="6322">MVMLFGLAVYLFNYLYGKTKNYGLAVTWFDVHRDILEDNFSVVGNLILMLQVKF</sequence>
<dbReference type="Pfam" id="PF07946">
    <property type="entry name" value="CCDC47"/>
    <property type="match status" value="1"/>
</dbReference>
<dbReference type="GO" id="GO:0032469">
    <property type="term" value="P:endoplasmic reticulum calcium ion homeostasis"/>
    <property type="evidence" value="ECO:0007669"/>
    <property type="project" value="InterPro"/>
</dbReference>